<comment type="caution">
    <text evidence="2">The sequence shown here is derived from an EMBL/GenBank/DDBJ whole genome shotgun (WGS) entry which is preliminary data.</text>
</comment>
<dbReference type="AlphaFoldDB" id="A0A7K1YA22"/>
<dbReference type="Pfam" id="PF17116">
    <property type="entry name" value="T9SS_plug_1st"/>
    <property type="match status" value="1"/>
</dbReference>
<dbReference type="RefSeq" id="WP_160844605.1">
    <property type="nucleotide sequence ID" value="NZ_WVHT01000004.1"/>
</dbReference>
<gene>
    <name evidence="2" type="ORF">GS399_10690</name>
</gene>
<protein>
    <submittedName>
        <fullName evidence="2">DUF5103 domain-containing protein</fullName>
    </submittedName>
</protein>
<reference evidence="2 3" key="1">
    <citation type="submission" date="2019-11" db="EMBL/GenBank/DDBJ databases">
        <title>Pedobacter sp. HMF7647 Genome sequencing and assembly.</title>
        <authorList>
            <person name="Kang H."/>
            <person name="Kim H."/>
            <person name="Joh K."/>
        </authorList>
    </citation>
    <scope>NUCLEOTIDE SEQUENCE [LARGE SCALE GENOMIC DNA]</scope>
    <source>
        <strain evidence="2 3">HMF7647</strain>
    </source>
</reference>
<evidence type="ECO:0000259" key="1">
    <source>
        <dbReference type="Pfam" id="PF17116"/>
    </source>
</evidence>
<feature type="domain" description="Type 9 secretion system plug protein N-terminal" evidence="1">
    <location>
        <begin position="46"/>
        <end position="170"/>
    </location>
</feature>
<proteinExistence type="predicted"/>
<organism evidence="2 3">
    <name type="scientific">Hufsiella arboris</name>
    <dbReference type="NCBI Taxonomy" id="2695275"/>
    <lineage>
        <taxon>Bacteria</taxon>
        <taxon>Pseudomonadati</taxon>
        <taxon>Bacteroidota</taxon>
        <taxon>Sphingobacteriia</taxon>
        <taxon>Sphingobacteriales</taxon>
        <taxon>Sphingobacteriaceae</taxon>
        <taxon>Hufsiella</taxon>
    </lineage>
</organism>
<keyword evidence="3" id="KW-1185">Reference proteome</keyword>
<evidence type="ECO:0000313" key="3">
    <source>
        <dbReference type="Proteomes" id="UP000466586"/>
    </source>
</evidence>
<dbReference type="InterPro" id="IPR031345">
    <property type="entry name" value="T9SS_Plug_N"/>
</dbReference>
<evidence type="ECO:0000313" key="2">
    <source>
        <dbReference type="EMBL" id="MXV51437.1"/>
    </source>
</evidence>
<accession>A0A7K1YA22</accession>
<dbReference type="Proteomes" id="UP000466586">
    <property type="component" value="Unassembled WGS sequence"/>
</dbReference>
<sequence length="433" mass="50358">MPVLLILLSLLLFQIPGYAQKRNRAADQQAPSQVLRYQDYIYIPQIKSVELYNRSREQSLPILNLGTSDELLLAFDDLRGGTKYYSYTIEHCDGDWNSSRLSPMDYMESFTEDRIFDYKYSYNTLQRYTHYELIFPNLTVKPKISGNYLLKVYEDGNQSKLVITRRFYIVTPLTSVFTELTRSNDIPLRNKMQKLNLTVNMGNLNLQNPYQDIRVLVSQNGRPDITQWAGRPTYVRQNQLIYSDMHNLDFQGGSEFREVDLRSLRVQSQNIARIYKDSVNIVLLVSDADMGDVAYTTSFDENGNFFIRNLDQNDNKTAGDYSKVSFSLVASPPDDGGSAYLVGKFNSYQLSDENKMTYDPARKRFYGSQILKQGLYDYHYIWKDQSGSVNNQVFDGSHFETENNYQVFVYYRRPGARWEELIGFSQFNTLGKR</sequence>
<dbReference type="EMBL" id="WVHT01000004">
    <property type="protein sequence ID" value="MXV51437.1"/>
    <property type="molecule type" value="Genomic_DNA"/>
</dbReference>
<name>A0A7K1YA22_9SPHI</name>